<evidence type="ECO:0000313" key="6">
    <source>
        <dbReference type="WBParaSite" id="ACRNAN_scaffold7292.g29796.t1"/>
    </source>
</evidence>
<accession>A0A914ECP1</accession>
<evidence type="ECO:0000256" key="2">
    <source>
        <dbReference type="ARBA" id="ARBA00022631"/>
    </source>
</evidence>
<dbReference type="GO" id="GO:0004848">
    <property type="term" value="F:ureidoglycolate hydrolase activity"/>
    <property type="evidence" value="ECO:0007669"/>
    <property type="project" value="InterPro"/>
</dbReference>
<dbReference type="GO" id="GO:0006144">
    <property type="term" value="P:purine nucleobase metabolic process"/>
    <property type="evidence" value="ECO:0007669"/>
    <property type="project" value="UniProtKB-KW"/>
</dbReference>
<protein>
    <submittedName>
        <fullName evidence="6">Ureidoglycolate hydrolase</fullName>
    </submittedName>
</protein>
<dbReference type="InterPro" id="IPR024060">
    <property type="entry name" value="Ureidoglycolate_lyase_dom_sf"/>
</dbReference>
<dbReference type="Pfam" id="PF04115">
    <property type="entry name" value="Ureidogly_lyase"/>
    <property type="match status" value="1"/>
</dbReference>
<evidence type="ECO:0000256" key="4">
    <source>
        <dbReference type="ARBA" id="ARBA00047684"/>
    </source>
</evidence>
<name>A0A914ECP1_9BILA</name>
<evidence type="ECO:0000256" key="1">
    <source>
        <dbReference type="ARBA" id="ARBA00011738"/>
    </source>
</evidence>
<comment type="subunit">
    <text evidence="1">Homodimer.</text>
</comment>
<proteinExistence type="predicted"/>
<dbReference type="Gene3D" id="2.60.120.480">
    <property type="entry name" value="Ureidoglycolate hydrolase"/>
    <property type="match status" value="1"/>
</dbReference>
<dbReference type="GO" id="GO:0000256">
    <property type="term" value="P:allantoin catabolic process"/>
    <property type="evidence" value="ECO:0007669"/>
    <property type="project" value="InterPro"/>
</dbReference>
<dbReference type="SUPFAM" id="SSF51182">
    <property type="entry name" value="RmlC-like cupins"/>
    <property type="match status" value="1"/>
</dbReference>
<organism evidence="5 6">
    <name type="scientific">Acrobeloides nanus</name>
    <dbReference type="NCBI Taxonomy" id="290746"/>
    <lineage>
        <taxon>Eukaryota</taxon>
        <taxon>Metazoa</taxon>
        <taxon>Ecdysozoa</taxon>
        <taxon>Nematoda</taxon>
        <taxon>Chromadorea</taxon>
        <taxon>Rhabditida</taxon>
        <taxon>Tylenchina</taxon>
        <taxon>Cephalobomorpha</taxon>
        <taxon>Cephaloboidea</taxon>
        <taxon>Cephalobidae</taxon>
        <taxon>Acrobeloides</taxon>
    </lineage>
</organism>
<reference evidence="6" key="1">
    <citation type="submission" date="2022-11" db="UniProtKB">
        <authorList>
            <consortium name="WormBaseParasite"/>
        </authorList>
    </citation>
    <scope>IDENTIFICATION</scope>
</reference>
<dbReference type="Proteomes" id="UP000887540">
    <property type="component" value="Unplaced"/>
</dbReference>
<comment type="catalytic activity">
    <reaction evidence="4">
        <text>(S)-ureidoglycolate = urea + glyoxylate</text>
        <dbReference type="Rhea" id="RHEA:11304"/>
        <dbReference type="ChEBI" id="CHEBI:16199"/>
        <dbReference type="ChEBI" id="CHEBI:36655"/>
        <dbReference type="ChEBI" id="CHEBI:57296"/>
        <dbReference type="EC" id="4.3.2.3"/>
    </reaction>
</comment>
<dbReference type="AlphaFoldDB" id="A0A914ECP1"/>
<dbReference type="GO" id="GO:0050385">
    <property type="term" value="F:ureidoglycolate lyase activity"/>
    <property type="evidence" value="ECO:0007669"/>
    <property type="project" value="UniProtKB-EC"/>
</dbReference>
<sequence length="393" mass="45440">MSNMKASVIPYYDELENFGIILHKESEDKIPMKKFDWPKKLGHRQPSGGSDDAICYETISIAWRHNELWVKTPLESTLEAKSLSEKEFSFFGYFYAQLDGDVAYVPKSDEYDFLIIFCEKQKHDNQRIFHAIKFPKGSTVQIDAFVIHTIPIPIMDDGKEEVFNVNMYHRAVNAKSKFISPQNIHIHLLNIDQKTFIPLLDESFIDKSSEPRLSEHFTHKTLNLEEVNQDNFKLYGSLMPNSAHHIEKVNPAHWPYLKKFEKYSKIGPLEQDFRLSWSSHGHDDIQQLIFHGLSGTYEGKEGKPGIEYNPAIKEYVVNVLSTRPDGSYYLHAKHLETRFAMIFALPDENNGDPIEATLKVFLFQNGQALSIHSNIWHSLPILIHPHTAEFHEV</sequence>
<dbReference type="InterPro" id="IPR011051">
    <property type="entry name" value="RmlC_Cupin_sf"/>
</dbReference>
<evidence type="ECO:0000313" key="5">
    <source>
        <dbReference type="Proteomes" id="UP000887540"/>
    </source>
</evidence>
<keyword evidence="5" id="KW-1185">Reference proteome</keyword>
<dbReference type="InterPro" id="IPR007247">
    <property type="entry name" value="Ureidogly_lyase"/>
</dbReference>
<keyword evidence="3" id="KW-0456">Lyase</keyword>
<dbReference type="WBParaSite" id="ACRNAN_scaffold7292.g29796.t1">
    <property type="protein sequence ID" value="ACRNAN_scaffold7292.g29796.t1"/>
    <property type="gene ID" value="ACRNAN_scaffold7292.g29796"/>
</dbReference>
<keyword evidence="2" id="KW-0659">Purine metabolism</keyword>
<evidence type="ECO:0000256" key="3">
    <source>
        <dbReference type="ARBA" id="ARBA00023239"/>
    </source>
</evidence>